<organism evidence="2">
    <name type="scientific">Xenopus tropicalis</name>
    <name type="common">Western clawed frog</name>
    <name type="synonym">Silurana tropicalis</name>
    <dbReference type="NCBI Taxonomy" id="8364"/>
    <lineage>
        <taxon>Eukaryota</taxon>
        <taxon>Metazoa</taxon>
        <taxon>Chordata</taxon>
        <taxon>Craniata</taxon>
        <taxon>Vertebrata</taxon>
        <taxon>Euteleostomi</taxon>
        <taxon>Amphibia</taxon>
        <taxon>Batrachia</taxon>
        <taxon>Anura</taxon>
        <taxon>Pipoidea</taxon>
        <taxon>Pipidae</taxon>
        <taxon>Xenopodinae</taxon>
        <taxon>Xenopus</taxon>
        <taxon>Silurana</taxon>
    </lineage>
</organism>
<keyword evidence="1" id="KW-0812">Transmembrane</keyword>
<protein>
    <submittedName>
        <fullName evidence="2">Novel protein</fullName>
    </submittedName>
</protein>
<evidence type="ECO:0000256" key="1">
    <source>
        <dbReference type="SAM" id="Phobius"/>
    </source>
</evidence>
<proteinExistence type="evidence at transcript level"/>
<dbReference type="EMBL" id="CR761490">
    <property type="protein sequence ID" value="CAJ83867.1"/>
    <property type="molecule type" value="mRNA"/>
</dbReference>
<reference evidence="2" key="1">
    <citation type="submission" date="2006-10" db="EMBL/GenBank/DDBJ databases">
        <authorList>
            <person name="Amaya E."/>
            <person name="Ashurst J.L."/>
            <person name="Bonfield J.K."/>
            <person name="Croning M.D.R."/>
            <person name="Chen C-K."/>
            <person name="Davies R.M."/>
            <person name="Francis M.D."/>
            <person name="Garrett N."/>
            <person name="Gilchrist M.J."/>
            <person name="Grafham D.V."/>
            <person name="McLaren S.R."/>
            <person name="Papalopulu N."/>
            <person name="Rogers J."/>
            <person name="Smith J.C."/>
            <person name="Taylor R.G."/>
            <person name="Voigt J."/>
            <person name="Zorn A.M."/>
        </authorList>
    </citation>
    <scope>NUCLEOTIDE SEQUENCE</scope>
</reference>
<name>Q28G92_XENTR</name>
<feature type="transmembrane region" description="Helical" evidence="1">
    <location>
        <begin position="29"/>
        <end position="55"/>
    </location>
</feature>
<evidence type="ECO:0000313" key="2">
    <source>
        <dbReference type="EMBL" id="CAJ83867.1"/>
    </source>
</evidence>
<keyword evidence="1" id="KW-1133">Transmembrane helix</keyword>
<accession>Q28G92</accession>
<dbReference type="AlphaFoldDB" id="Q28G92"/>
<gene>
    <name evidence="2" type="ORF">TGas063n01.1-001</name>
</gene>
<keyword evidence="1" id="KW-0472">Membrane</keyword>
<sequence>MPLDCKLLQIGPSLPSAIVLHYEKSWSFIYVYVYMYIYICIYICMYVYIYIYMYITMLFILNFSKAWLINTVCHEAL</sequence>